<gene>
    <name evidence="3" type="ORF">C4F51_01820</name>
</gene>
<dbReference type="FunFam" id="3.10.50.30:FF:000002">
    <property type="entry name" value="Regulator of nucleoside diphosphate kinase"/>
    <property type="match status" value="1"/>
</dbReference>
<dbReference type="InterPro" id="IPR023459">
    <property type="entry name" value="Tscrpt_elong_fac_GreA/B_fam"/>
</dbReference>
<keyword evidence="4" id="KW-1185">Reference proteome</keyword>
<evidence type="ECO:0000313" key="4">
    <source>
        <dbReference type="Proteomes" id="UP000652567"/>
    </source>
</evidence>
<dbReference type="InterPro" id="IPR036953">
    <property type="entry name" value="GreA/GreB_C_sf"/>
</dbReference>
<evidence type="ECO:0000259" key="2">
    <source>
        <dbReference type="Pfam" id="PF14760"/>
    </source>
</evidence>
<dbReference type="Pfam" id="PF14760">
    <property type="entry name" value="Rnk_N"/>
    <property type="match status" value="1"/>
</dbReference>
<keyword evidence="3" id="KW-0418">Kinase</keyword>
<dbReference type="RefSeq" id="WP_193906638.1">
    <property type="nucleotide sequence ID" value="NZ_PRDL01000001.1"/>
</dbReference>
<proteinExistence type="predicted"/>
<sequence>MKPAITLSSRDFERIEKLLDSLPASSAVTRDRLFEELERADVVAPKEVPATLVTMNSRVTFTVLPEGKTMTYTLVYPADMDGSADKISILAPVGSALIGLSVGQEIDWSVGGDKSTRVRIDKVDYQPEEAGDFHL</sequence>
<dbReference type="GO" id="GO:0003677">
    <property type="term" value="F:DNA binding"/>
    <property type="evidence" value="ECO:0007669"/>
    <property type="project" value="InterPro"/>
</dbReference>
<dbReference type="EMBL" id="PRDL01000001">
    <property type="protein sequence ID" value="MBE8715925.1"/>
    <property type="molecule type" value="Genomic_DNA"/>
</dbReference>
<evidence type="ECO:0000313" key="3">
    <source>
        <dbReference type="EMBL" id="MBE8715925.1"/>
    </source>
</evidence>
<comment type="caution">
    <text evidence="3">The sequence shown here is derived from an EMBL/GenBank/DDBJ whole genome shotgun (WGS) entry which is preliminary data.</text>
</comment>
<dbReference type="GO" id="GO:0032784">
    <property type="term" value="P:regulation of DNA-templated transcription elongation"/>
    <property type="evidence" value="ECO:0007669"/>
    <property type="project" value="InterPro"/>
</dbReference>
<feature type="domain" description="Transcription elongation factor GreA/GreB C-terminal" evidence="1">
    <location>
        <begin position="51"/>
        <end position="125"/>
    </location>
</feature>
<dbReference type="PANTHER" id="PTHR30437:SF5">
    <property type="entry name" value="REGULATOR OF NUCLEOSIDE DIPHOSPHATE KINASE"/>
    <property type="match status" value="1"/>
</dbReference>
<dbReference type="NCBIfam" id="NF004396">
    <property type="entry name" value="PRK05753.1"/>
    <property type="match status" value="1"/>
</dbReference>
<reference evidence="3" key="1">
    <citation type="submission" date="2018-07" db="EMBL/GenBank/DDBJ databases">
        <title>Genome assembly of strain Ka43.</title>
        <authorList>
            <person name="Kukolya J."/>
            <person name="Nagy I."/>
            <person name="Horvath B."/>
            <person name="Toth A."/>
        </authorList>
    </citation>
    <scope>NUCLEOTIDE SEQUENCE</scope>
    <source>
        <strain evidence="3">KB43</strain>
    </source>
</reference>
<dbReference type="GO" id="GO:0070063">
    <property type="term" value="F:RNA polymerase binding"/>
    <property type="evidence" value="ECO:0007669"/>
    <property type="project" value="InterPro"/>
</dbReference>
<protein>
    <submittedName>
        <fullName evidence="3">Nucleoside diphosphate kinase regulator</fullName>
    </submittedName>
</protein>
<dbReference type="SUPFAM" id="SSF54534">
    <property type="entry name" value="FKBP-like"/>
    <property type="match status" value="1"/>
</dbReference>
<evidence type="ECO:0000259" key="1">
    <source>
        <dbReference type="Pfam" id="PF01272"/>
    </source>
</evidence>
<dbReference type="InterPro" id="IPR029462">
    <property type="entry name" value="Rnk_N"/>
</dbReference>
<dbReference type="PANTHER" id="PTHR30437">
    <property type="entry name" value="TRANSCRIPTION ELONGATION FACTOR GREA"/>
    <property type="match status" value="1"/>
</dbReference>
<organism evidence="3 4">
    <name type="scientific">Cellvibrio polysaccharolyticus</name>
    <dbReference type="NCBI Taxonomy" id="2082724"/>
    <lineage>
        <taxon>Bacteria</taxon>
        <taxon>Pseudomonadati</taxon>
        <taxon>Pseudomonadota</taxon>
        <taxon>Gammaproteobacteria</taxon>
        <taxon>Cellvibrionales</taxon>
        <taxon>Cellvibrionaceae</taxon>
        <taxon>Cellvibrio</taxon>
    </lineage>
</organism>
<keyword evidence="3" id="KW-0808">Transferase</keyword>
<dbReference type="Gene3D" id="3.10.50.30">
    <property type="entry name" value="Transcription elongation factor, GreA/GreB, C-terminal domain"/>
    <property type="match status" value="1"/>
</dbReference>
<dbReference type="GO" id="GO:0006354">
    <property type="term" value="P:DNA-templated transcription elongation"/>
    <property type="evidence" value="ECO:0007669"/>
    <property type="project" value="TreeGrafter"/>
</dbReference>
<dbReference type="InterPro" id="IPR001437">
    <property type="entry name" value="Tscrpt_elong_fac_GreA/B_C"/>
</dbReference>
<dbReference type="Proteomes" id="UP000652567">
    <property type="component" value="Unassembled WGS sequence"/>
</dbReference>
<dbReference type="Gene3D" id="1.10.286.20">
    <property type="match status" value="1"/>
</dbReference>
<dbReference type="GO" id="GO:0016301">
    <property type="term" value="F:kinase activity"/>
    <property type="evidence" value="ECO:0007669"/>
    <property type="project" value="UniProtKB-KW"/>
</dbReference>
<name>A0A928V2E7_9GAMM</name>
<dbReference type="AlphaFoldDB" id="A0A928V2E7"/>
<dbReference type="Pfam" id="PF01272">
    <property type="entry name" value="GreA_GreB"/>
    <property type="match status" value="1"/>
</dbReference>
<accession>A0A928V2E7</accession>
<feature type="domain" description="Regulator of nucleoside diphosphate kinase N-terminal" evidence="2">
    <location>
        <begin position="3"/>
        <end position="43"/>
    </location>
</feature>